<dbReference type="EMBL" id="JH711575">
    <property type="protein sequence ID" value="EIW84414.1"/>
    <property type="molecule type" value="Genomic_DNA"/>
</dbReference>
<dbReference type="Gene3D" id="3.90.228.10">
    <property type="match status" value="1"/>
</dbReference>
<comment type="caution">
    <text evidence="3">The sequence shown here is derived from an EMBL/GenBank/DDBJ whole genome shotgun (WGS) entry which is preliminary data.</text>
</comment>
<dbReference type="PANTHER" id="PTHR31681">
    <property type="entry name" value="C2H2-LIKE ZINC FINGER PROTEIN"/>
    <property type="match status" value="1"/>
</dbReference>
<feature type="region of interest" description="Disordered" evidence="1">
    <location>
        <begin position="28"/>
        <end position="55"/>
    </location>
</feature>
<evidence type="ECO:0000256" key="1">
    <source>
        <dbReference type="SAM" id="MobiDB-lite"/>
    </source>
</evidence>
<dbReference type="PANTHER" id="PTHR31681:SF3">
    <property type="entry name" value="OS04G0690100 PROTEIN"/>
    <property type="match status" value="1"/>
</dbReference>
<feature type="domain" description="PARP catalytic" evidence="2">
    <location>
        <begin position="215"/>
        <end position="386"/>
    </location>
</feature>
<name>A0A5M3N034_CONPW</name>
<dbReference type="Proteomes" id="UP000053558">
    <property type="component" value="Unassembled WGS sequence"/>
</dbReference>
<dbReference type="KEGG" id="cput:CONPUDRAFT_142722"/>
<dbReference type="OMA" id="DGTKTHP"/>
<dbReference type="OrthoDB" id="9514740at2759"/>
<dbReference type="GeneID" id="19201782"/>
<evidence type="ECO:0000259" key="2">
    <source>
        <dbReference type="Pfam" id="PF00644"/>
    </source>
</evidence>
<evidence type="ECO:0000313" key="4">
    <source>
        <dbReference type="Proteomes" id="UP000053558"/>
    </source>
</evidence>
<dbReference type="AlphaFoldDB" id="A0A5M3N034"/>
<evidence type="ECO:0000313" key="3">
    <source>
        <dbReference type="EMBL" id="EIW84414.1"/>
    </source>
</evidence>
<gene>
    <name evidence="3" type="ORF">CONPUDRAFT_142722</name>
</gene>
<dbReference type="SUPFAM" id="SSF56399">
    <property type="entry name" value="ADP-ribosylation"/>
    <property type="match status" value="1"/>
</dbReference>
<reference evidence="4" key="1">
    <citation type="journal article" date="2012" name="Science">
        <title>The Paleozoic origin of enzymatic lignin decomposition reconstructed from 31 fungal genomes.</title>
        <authorList>
            <person name="Floudas D."/>
            <person name="Binder M."/>
            <person name="Riley R."/>
            <person name="Barry K."/>
            <person name="Blanchette R.A."/>
            <person name="Henrissat B."/>
            <person name="Martinez A.T."/>
            <person name="Otillar R."/>
            <person name="Spatafora J.W."/>
            <person name="Yadav J.S."/>
            <person name="Aerts A."/>
            <person name="Benoit I."/>
            <person name="Boyd A."/>
            <person name="Carlson A."/>
            <person name="Copeland A."/>
            <person name="Coutinho P.M."/>
            <person name="de Vries R.P."/>
            <person name="Ferreira P."/>
            <person name="Findley K."/>
            <person name="Foster B."/>
            <person name="Gaskell J."/>
            <person name="Glotzer D."/>
            <person name="Gorecki P."/>
            <person name="Heitman J."/>
            <person name="Hesse C."/>
            <person name="Hori C."/>
            <person name="Igarashi K."/>
            <person name="Jurgens J.A."/>
            <person name="Kallen N."/>
            <person name="Kersten P."/>
            <person name="Kohler A."/>
            <person name="Kuees U."/>
            <person name="Kumar T.K.A."/>
            <person name="Kuo A."/>
            <person name="LaButti K."/>
            <person name="Larrondo L.F."/>
            <person name="Lindquist E."/>
            <person name="Ling A."/>
            <person name="Lombard V."/>
            <person name="Lucas S."/>
            <person name="Lundell T."/>
            <person name="Martin R."/>
            <person name="McLaughlin D.J."/>
            <person name="Morgenstern I."/>
            <person name="Morin E."/>
            <person name="Murat C."/>
            <person name="Nagy L.G."/>
            <person name="Nolan M."/>
            <person name="Ohm R.A."/>
            <person name="Patyshakuliyeva A."/>
            <person name="Rokas A."/>
            <person name="Ruiz-Duenas F.J."/>
            <person name="Sabat G."/>
            <person name="Salamov A."/>
            <person name="Samejima M."/>
            <person name="Schmutz J."/>
            <person name="Slot J.C."/>
            <person name="St John F."/>
            <person name="Stenlid J."/>
            <person name="Sun H."/>
            <person name="Sun S."/>
            <person name="Syed K."/>
            <person name="Tsang A."/>
            <person name="Wiebenga A."/>
            <person name="Young D."/>
            <person name="Pisabarro A."/>
            <person name="Eastwood D.C."/>
            <person name="Martin F."/>
            <person name="Cullen D."/>
            <person name="Grigoriev I.V."/>
            <person name="Hibbett D.S."/>
        </authorList>
    </citation>
    <scope>NUCLEOTIDE SEQUENCE [LARGE SCALE GENOMIC DNA]</scope>
    <source>
        <strain evidence="4">RWD-64-598 SS2</strain>
    </source>
</reference>
<dbReference type="RefSeq" id="XP_007766121.1">
    <property type="nucleotide sequence ID" value="XM_007767931.1"/>
</dbReference>
<sequence>MASMAATPTPMHTALSMLGTMAGQYMASQAQAAKQQPPQPQPQQPSSFPNLFAPTQPTVNANAANLCDECHARPKFFDGTKTHPYCGKGCATAAKNNTTNMNTSTNVNAGKRGRSHTVVGAAGGKCDYCHQRPKHFDGQKTLPHCSRSCAQKAKAAGTGGVASSPPKSTGIANGKNGCLICGKPSSQGQFCGKKCVTTAEQRAPALLEVPAGHATFQSVKDQFETSWRHQTTKPTVKRIYKVISDAASLKKYEAYRSAVEARGNFVAAGKSAGNENRRWHGTTRECLLGDNGNTTLCSSTTCSLCCILRTSYRLNFSGKKTGWGRFGSGIYTSATSSKSNDYSTNIKPSRYKAIMLNKVVVGKGCKMTQDNTTLTAPPPGYDSVLAEVAAGGSLNYDELVCYTDDAIRPSYLVIYDA</sequence>
<proteinExistence type="predicted"/>
<keyword evidence="4" id="KW-1185">Reference proteome</keyword>
<dbReference type="InterPro" id="IPR012317">
    <property type="entry name" value="Poly(ADP-ribose)pol_cat_dom"/>
</dbReference>
<dbReference type="GO" id="GO:0003950">
    <property type="term" value="F:NAD+ poly-ADP-ribosyltransferase activity"/>
    <property type="evidence" value="ECO:0007669"/>
    <property type="project" value="InterPro"/>
</dbReference>
<organism evidence="3 4">
    <name type="scientific">Coniophora puteana (strain RWD-64-598)</name>
    <name type="common">Brown rot fungus</name>
    <dbReference type="NCBI Taxonomy" id="741705"/>
    <lineage>
        <taxon>Eukaryota</taxon>
        <taxon>Fungi</taxon>
        <taxon>Dikarya</taxon>
        <taxon>Basidiomycota</taxon>
        <taxon>Agaricomycotina</taxon>
        <taxon>Agaricomycetes</taxon>
        <taxon>Agaricomycetidae</taxon>
        <taxon>Boletales</taxon>
        <taxon>Coniophorineae</taxon>
        <taxon>Coniophoraceae</taxon>
        <taxon>Coniophora</taxon>
    </lineage>
</organism>
<accession>A0A5M3N034</accession>
<protein>
    <submittedName>
        <fullName evidence="3">ADP-ribosylation</fullName>
    </submittedName>
</protein>
<dbReference type="Pfam" id="PF00644">
    <property type="entry name" value="PARP"/>
    <property type="match status" value="1"/>
</dbReference>